<name>A0A9N9KUC9_9HELO</name>
<evidence type="ECO:0000313" key="2">
    <source>
        <dbReference type="EMBL" id="CAG8954430.1"/>
    </source>
</evidence>
<accession>A0A9N9KUC9</accession>
<feature type="region of interest" description="Disordered" evidence="1">
    <location>
        <begin position="1"/>
        <end position="21"/>
    </location>
</feature>
<gene>
    <name evidence="2" type="ORF">HYFRA_00006057</name>
</gene>
<evidence type="ECO:0000313" key="3">
    <source>
        <dbReference type="Proteomes" id="UP000696280"/>
    </source>
</evidence>
<dbReference type="EMBL" id="CAJVRL010000056">
    <property type="protein sequence ID" value="CAG8954430.1"/>
    <property type="molecule type" value="Genomic_DNA"/>
</dbReference>
<feature type="compositionally biased region" description="Polar residues" evidence="1">
    <location>
        <begin position="1"/>
        <end position="11"/>
    </location>
</feature>
<sequence length="84" mass="9818">MNFRSQQQKIQFNPRDKSPQSRFATRYLIHHLIPTNQPSPIPRSRTPKNYSDPATYTSHLQAKRLFTLHAKPPSVFFPQSLQIS</sequence>
<keyword evidence="3" id="KW-1185">Reference proteome</keyword>
<dbReference type="AlphaFoldDB" id="A0A9N9KUC9"/>
<comment type="caution">
    <text evidence="2">The sequence shown here is derived from an EMBL/GenBank/DDBJ whole genome shotgun (WGS) entry which is preliminary data.</text>
</comment>
<dbReference type="Proteomes" id="UP000696280">
    <property type="component" value="Unassembled WGS sequence"/>
</dbReference>
<protein>
    <submittedName>
        <fullName evidence="2">Uncharacterized protein</fullName>
    </submittedName>
</protein>
<proteinExistence type="predicted"/>
<reference evidence="2" key="1">
    <citation type="submission" date="2021-07" db="EMBL/GenBank/DDBJ databases">
        <authorList>
            <person name="Durling M."/>
        </authorList>
    </citation>
    <scope>NUCLEOTIDE SEQUENCE</scope>
</reference>
<organism evidence="2 3">
    <name type="scientific">Hymenoscyphus fraxineus</name>
    <dbReference type="NCBI Taxonomy" id="746836"/>
    <lineage>
        <taxon>Eukaryota</taxon>
        <taxon>Fungi</taxon>
        <taxon>Dikarya</taxon>
        <taxon>Ascomycota</taxon>
        <taxon>Pezizomycotina</taxon>
        <taxon>Leotiomycetes</taxon>
        <taxon>Helotiales</taxon>
        <taxon>Helotiaceae</taxon>
        <taxon>Hymenoscyphus</taxon>
    </lineage>
</organism>
<evidence type="ECO:0000256" key="1">
    <source>
        <dbReference type="SAM" id="MobiDB-lite"/>
    </source>
</evidence>